<feature type="compositionally biased region" description="Polar residues" evidence="1">
    <location>
        <begin position="23"/>
        <end position="36"/>
    </location>
</feature>
<reference evidence="2 3" key="1">
    <citation type="journal article" date="2018" name="Sci. Rep.">
        <title>Comparative genomics provides insights into the lifestyle and reveals functional heterogeneity of dark septate endophytic fungi.</title>
        <authorList>
            <person name="Knapp D.G."/>
            <person name="Nemeth J.B."/>
            <person name="Barry K."/>
            <person name="Hainaut M."/>
            <person name="Henrissat B."/>
            <person name="Johnson J."/>
            <person name="Kuo A."/>
            <person name="Lim J.H.P."/>
            <person name="Lipzen A."/>
            <person name="Nolan M."/>
            <person name="Ohm R.A."/>
            <person name="Tamas L."/>
            <person name="Grigoriev I.V."/>
            <person name="Spatafora J.W."/>
            <person name="Nagy L.G."/>
            <person name="Kovacs G.M."/>
        </authorList>
    </citation>
    <scope>NUCLEOTIDE SEQUENCE [LARGE SCALE GENOMIC DNA]</scope>
    <source>
        <strain evidence="2 3">DSE2036</strain>
    </source>
</reference>
<name>A0A2V1DJ63_9PLEO</name>
<evidence type="ECO:0000256" key="1">
    <source>
        <dbReference type="SAM" id="MobiDB-lite"/>
    </source>
</evidence>
<accession>A0A2V1DJ63</accession>
<organism evidence="2 3">
    <name type="scientific">Periconia macrospinosa</name>
    <dbReference type="NCBI Taxonomy" id="97972"/>
    <lineage>
        <taxon>Eukaryota</taxon>
        <taxon>Fungi</taxon>
        <taxon>Dikarya</taxon>
        <taxon>Ascomycota</taxon>
        <taxon>Pezizomycotina</taxon>
        <taxon>Dothideomycetes</taxon>
        <taxon>Pleosporomycetidae</taxon>
        <taxon>Pleosporales</taxon>
        <taxon>Massarineae</taxon>
        <taxon>Periconiaceae</taxon>
        <taxon>Periconia</taxon>
    </lineage>
</organism>
<evidence type="ECO:0000313" key="3">
    <source>
        <dbReference type="Proteomes" id="UP000244855"/>
    </source>
</evidence>
<dbReference type="AlphaFoldDB" id="A0A2V1DJ63"/>
<dbReference type="EMBL" id="KZ805418">
    <property type="protein sequence ID" value="PVH98217.1"/>
    <property type="molecule type" value="Genomic_DNA"/>
</dbReference>
<proteinExistence type="predicted"/>
<keyword evidence="3" id="KW-1185">Reference proteome</keyword>
<feature type="region of interest" description="Disordered" evidence="1">
    <location>
        <begin position="1"/>
        <end position="36"/>
    </location>
</feature>
<dbReference type="Proteomes" id="UP000244855">
    <property type="component" value="Unassembled WGS sequence"/>
</dbReference>
<protein>
    <submittedName>
        <fullName evidence="2">Uncharacterized protein</fullName>
    </submittedName>
</protein>
<gene>
    <name evidence="2" type="ORF">DM02DRAFT_52713</name>
</gene>
<sequence length="78" mass="8606">MLSQKARMSLSQTGTLHALAGTGASQRNASQTHNHTECNANPFIRYDGIALAGHVVEDTSAFHYYSRHASLFRRVNCE</sequence>
<evidence type="ECO:0000313" key="2">
    <source>
        <dbReference type="EMBL" id="PVH98217.1"/>
    </source>
</evidence>